<evidence type="ECO:0000256" key="3">
    <source>
        <dbReference type="ARBA" id="ARBA00017689"/>
    </source>
</evidence>
<dbReference type="PANTHER" id="PTHR31586">
    <property type="entry name" value="CYTOCHROME C OXIDASE PROTEIN 20"/>
    <property type="match status" value="1"/>
</dbReference>
<dbReference type="EMBL" id="KQ964253">
    <property type="protein sequence ID" value="KXJ90187.1"/>
    <property type="molecule type" value="Genomic_DNA"/>
</dbReference>
<dbReference type="InterPro" id="IPR022533">
    <property type="entry name" value="Cox20"/>
</dbReference>
<dbReference type="Proteomes" id="UP000070501">
    <property type="component" value="Unassembled WGS sequence"/>
</dbReference>
<dbReference type="FunCoup" id="A0A136IZ32">
    <property type="interactions" value="201"/>
</dbReference>
<comment type="similarity">
    <text evidence="2">Belongs to the COX20 family.</text>
</comment>
<organism evidence="10 11">
    <name type="scientific">Microdochium bolleyi</name>
    <dbReference type="NCBI Taxonomy" id="196109"/>
    <lineage>
        <taxon>Eukaryota</taxon>
        <taxon>Fungi</taxon>
        <taxon>Dikarya</taxon>
        <taxon>Ascomycota</taxon>
        <taxon>Pezizomycotina</taxon>
        <taxon>Sordariomycetes</taxon>
        <taxon>Xylariomycetidae</taxon>
        <taxon>Xylariales</taxon>
        <taxon>Microdochiaceae</taxon>
        <taxon>Microdochium</taxon>
    </lineage>
</organism>
<feature type="compositionally biased region" description="Low complexity" evidence="9">
    <location>
        <begin position="59"/>
        <end position="71"/>
    </location>
</feature>
<evidence type="ECO:0000256" key="5">
    <source>
        <dbReference type="ARBA" id="ARBA00022792"/>
    </source>
</evidence>
<name>A0A136IZ32_9PEZI</name>
<reference evidence="11" key="1">
    <citation type="submission" date="2016-02" db="EMBL/GenBank/DDBJ databases">
        <title>Draft genome sequence of Microdochium bolleyi, a fungal endophyte of beachgrass.</title>
        <authorList>
            <consortium name="DOE Joint Genome Institute"/>
            <person name="David A.S."/>
            <person name="May G."/>
            <person name="Haridas S."/>
            <person name="Lim J."/>
            <person name="Wang M."/>
            <person name="Labutti K."/>
            <person name="Lipzen A."/>
            <person name="Barry K."/>
            <person name="Grigoriev I.V."/>
        </authorList>
    </citation>
    <scope>NUCLEOTIDE SEQUENCE [LARGE SCALE GENOMIC DNA]</scope>
    <source>
        <strain evidence="11">J235TASD1</strain>
    </source>
</reference>
<evidence type="ECO:0000313" key="10">
    <source>
        <dbReference type="EMBL" id="KXJ90187.1"/>
    </source>
</evidence>
<dbReference type="STRING" id="196109.A0A136IZ32"/>
<feature type="region of interest" description="Disordered" evidence="9">
    <location>
        <begin position="185"/>
        <end position="208"/>
    </location>
</feature>
<comment type="subcellular location">
    <subcellularLocation>
        <location evidence="1">Mitochondrion inner membrane</location>
    </subcellularLocation>
</comment>
<feature type="compositionally biased region" description="Basic and acidic residues" evidence="9">
    <location>
        <begin position="197"/>
        <end position="208"/>
    </location>
</feature>
<evidence type="ECO:0000256" key="7">
    <source>
        <dbReference type="ARBA" id="ARBA00023128"/>
    </source>
</evidence>
<dbReference type="InParanoid" id="A0A136IZ32"/>
<dbReference type="OrthoDB" id="14603at2759"/>
<proteinExistence type="inferred from homology"/>
<dbReference type="PRINTS" id="PR02049">
    <property type="entry name" value="PROTEINF36A"/>
</dbReference>
<dbReference type="AlphaFoldDB" id="A0A136IZ32"/>
<sequence length="216" mass="23533">MAPADDTNSSPPKLRGPPPGATAPPDHITNGKPQIYEIFNAGRSEERRFPSGAIGDDGLSTPLGSAPGSSSAPPPTVQDPKQKAEKHTPSFTEGVQSIKSEDFLRIHKIPCARSGLMTGIAAGAVVGMGRFVFGGRIGRATNWAFGSFLIGSIAQWELCQYRVRQEKAGMARVIEVMDRKQAEKKAQAQEAAARRRQAAEEKAREEEAKKRWYKFW</sequence>
<keyword evidence="5" id="KW-0999">Mitochondrion inner membrane</keyword>
<gene>
    <name evidence="10" type="ORF">Micbo1qcDRAFT_234810</name>
</gene>
<protein>
    <recommendedName>
        <fullName evidence="3">Cytochrome c oxidase assembly protein COX20, mitochondrial</fullName>
    </recommendedName>
</protein>
<dbReference type="PANTHER" id="PTHR31586:SF1">
    <property type="entry name" value="CYTOCHROME C OXIDASE ASSEMBLY PROTEIN COX20, MITOCHONDRIAL"/>
    <property type="match status" value="1"/>
</dbReference>
<evidence type="ECO:0000313" key="11">
    <source>
        <dbReference type="Proteomes" id="UP000070501"/>
    </source>
</evidence>
<evidence type="ECO:0000256" key="8">
    <source>
        <dbReference type="ARBA" id="ARBA00023136"/>
    </source>
</evidence>
<dbReference type="GO" id="GO:0033617">
    <property type="term" value="P:mitochondrial respiratory chain complex IV assembly"/>
    <property type="evidence" value="ECO:0007669"/>
    <property type="project" value="InterPro"/>
</dbReference>
<feature type="compositionally biased region" description="Polar residues" evidence="9">
    <location>
        <begin position="1"/>
        <end position="11"/>
    </location>
</feature>
<feature type="region of interest" description="Disordered" evidence="9">
    <location>
        <begin position="1"/>
        <end position="95"/>
    </location>
</feature>
<keyword evidence="11" id="KW-1185">Reference proteome</keyword>
<evidence type="ECO:0000256" key="4">
    <source>
        <dbReference type="ARBA" id="ARBA00022692"/>
    </source>
</evidence>
<evidence type="ECO:0000256" key="6">
    <source>
        <dbReference type="ARBA" id="ARBA00022989"/>
    </source>
</evidence>
<dbReference type="GO" id="GO:0005743">
    <property type="term" value="C:mitochondrial inner membrane"/>
    <property type="evidence" value="ECO:0007669"/>
    <property type="project" value="UniProtKB-SubCell"/>
</dbReference>
<keyword evidence="4" id="KW-0812">Transmembrane</keyword>
<keyword evidence="6" id="KW-1133">Transmembrane helix</keyword>
<accession>A0A136IZ32</accession>
<evidence type="ECO:0000256" key="2">
    <source>
        <dbReference type="ARBA" id="ARBA00009575"/>
    </source>
</evidence>
<keyword evidence="8" id="KW-0472">Membrane</keyword>
<evidence type="ECO:0000256" key="1">
    <source>
        <dbReference type="ARBA" id="ARBA00004273"/>
    </source>
</evidence>
<evidence type="ECO:0000256" key="9">
    <source>
        <dbReference type="SAM" id="MobiDB-lite"/>
    </source>
</evidence>
<keyword evidence="7" id="KW-0496">Mitochondrion</keyword>
<dbReference type="Pfam" id="PF12597">
    <property type="entry name" value="Cox20"/>
    <property type="match status" value="1"/>
</dbReference>